<dbReference type="RefSeq" id="WP_169268023.1">
    <property type="nucleotide sequence ID" value="NZ_CAWOXK010000001.1"/>
</dbReference>
<dbReference type="NCBIfam" id="TIGR02674">
    <property type="entry name" value="cas_cyan_RAMP_2"/>
    <property type="match status" value="1"/>
</dbReference>
<evidence type="ECO:0000256" key="1">
    <source>
        <dbReference type="ARBA" id="ARBA00023118"/>
    </source>
</evidence>
<dbReference type="Pfam" id="PF03787">
    <property type="entry name" value="RAMPs"/>
    <property type="match status" value="1"/>
</dbReference>
<proteinExistence type="predicted"/>
<name>A0A856MHU2_9CYAN</name>
<dbReference type="Proteomes" id="UP000503129">
    <property type="component" value="Chromosome"/>
</dbReference>
<dbReference type="AlphaFoldDB" id="A0A856MHU2"/>
<dbReference type="Gene3D" id="2.60.40.4350">
    <property type="match status" value="1"/>
</dbReference>
<organism evidence="3 4">
    <name type="scientific">Brasilonema sennae CENA114</name>
    <dbReference type="NCBI Taxonomy" id="415709"/>
    <lineage>
        <taxon>Bacteria</taxon>
        <taxon>Bacillati</taxon>
        <taxon>Cyanobacteriota</taxon>
        <taxon>Cyanophyceae</taxon>
        <taxon>Nostocales</taxon>
        <taxon>Scytonemataceae</taxon>
        <taxon>Brasilonema</taxon>
        <taxon>Bromeliae group (in: Brasilonema)</taxon>
    </lineage>
</organism>
<keyword evidence="1" id="KW-0051">Antiviral defense</keyword>
<reference evidence="3 4" key="1">
    <citation type="submission" date="2018-06" db="EMBL/GenBank/DDBJ databases">
        <title>Comparative genomics of Brasilonema spp. strains.</title>
        <authorList>
            <person name="Alvarenga D.O."/>
            <person name="Fiore M.F."/>
            <person name="Varani A.M."/>
        </authorList>
    </citation>
    <scope>NUCLEOTIDE SEQUENCE [LARGE SCALE GENOMIC DNA]</scope>
    <source>
        <strain evidence="3 4">CENA114</strain>
    </source>
</reference>
<dbReference type="GO" id="GO:0051607">
    <property type="term" value="P:defense response to virus"/>
    <property type="evidence" value="ECO:0007669"/>
    <property type="project" value="UniProtKB-KW"/>
</dbReference>
<dbReference type="InterPro" id="IPR005537">
    <property type="entry name" value="RAMP_III_fam"/>
</dbReference>
<protein>
    <submittedName>
        <fullName evidence="3">CRISPR-associated RAMP protein Csx10</fullName>
    </submittedName>
</protein>
<dbReference type="EMBL" id="CP030118">
    <property type="protein sequence ID" value="QDL09814.1"/>
    <property type="molecule type" value="Genomic_DNA"/>
</dbReference>
<sequence>MKRINLEIKALSPLAIGRQKPGGSVSEAQTYIPGSVIRGAVAAHILKQANTSISEGDNFHELFLGENPAIFQNAYPATIEGDKSTRVQPEVKVVPATALSSKTKSGFKSKPNDPKHNGVFDTLIDRFCADRYNHLYDPNCPTDGERVDAFKGFYSQLKGKYYSHSITTRLLTRVGINRRRSTSEERVLYSIEVLNESQDNRKKPVTYTGGILVVDELAESLERFINNHKEDLRLGGATSRGLGRVKITANPHVEIKSKVTNQIKQFNDKLHQRWLEWNQIFGNSLQDLLENRTYFTIDLQADAILSENWRRTTVISREMLQQFTGVSDTSLQLHAAYSSYDYLSGWNSAWGLMKDVELITEKGSVYLFSTTEKDLWLKALEDLEVKGVGDRTCEGFGSLQICNDFHLVLREEAV</sequence>
<accession>A0A856MHU2</accession>
<feature type="domain" description="CRISPR type III-associated protein" evidence="2">
    <location>
        <begin position="7"/>
        <end position="246"/>
    </location>
</feature>
<dbReference type="KEGG" id="bsen:DP114_19690"/>
<dbReference type="InterPro" id="IPR013490">
    <property type="entry name" value="CRISPR-assoc_RAMP_Csx10"/>
</dbReference>
<evidence type="ECO:0000259" key="2">
    <source>
        <dbReference type="Pfam" id="PF03787"/>
    </source>
</evidence>
<gene>
    <name evidence="3" type="primary">csx10</name>
    <name evidence="3" type="ORF">DP114_19690</name>
</gene>
<evidence type="ECO:0000313" key="4">
    <source>
        <dbReference type="Proteomes" id="UP000503129"/>
    </source>
</evidence>
<keyword evidence="4" id="KW-1185">Reference proteome</keyword>
<evidence type="ECO:0000313" key="3">
    <source>
        <dbReference type="EMBL" id="QDL09814.1"/>
    </source>
</evidence>